<name>A0A380CPM1_SPHSI</name>
<dbReference type="InterPro" id="IPR036942">
    <property type="entry name" value="Beta-barrel_TonB_sf"/>
</dbReference>
<dbReference type="NCBIfam" id="TIGR04056">
    <property type="entry name" value="OMP_RagA_SusC"/>
    <property type="match status" value="1"/>
</dbReference>
<proteinExistence type="inferred from homology"/>
<dbReference type="EMBL" id="UGYW01000002">
    <property type="protein sequence ID" value="SUJ24431.1"/>
    <property type="molecule type" value="Genomic_DNA"/>
</dbReference>
<feature type="domain" description="TonB-dependent receptor plug" evidence="11">
    <location>
        <begin position="130"/>
        <end position="249"/>
    </location>
</feature>
<evidence type="ECO:0000259" key="11">
    <source>
        <dbReference type="Pfam" id="PF07715"/>
    </source>
</evidence>
<gene>
    <name evidence="12" type="ORF">NCTC11388_03542</name>
</gene>
<dbReference type="NCBIfam" id="TIGR04057">
    <property type="entry name" value="SusC_RagA_signa"/>
    <property type="match status" value="1"/>
</dbReference>
<dbReference type="SUPFAM" id="SSF56935">
    <property type="entry name" value="Porins"/>
    <property type="match status" value="1"/>
</dbReference>
<comment type="similarity">
    <text evidence="8 9">Belongs to the TonB-dependent receptor family.</text>
</comment>
<evidence type="ECO:0000256" key="2">
    <source>
        <dbReference type="ARBA" id="ARBA00022448"/>
    </source>
</evidence>
<sequence length="1021" mass="112730">MKNNTRNRVFSTLLCMVFLCGIYVTAYGQSTPLINASIAGKVIDSLTRNPIAGATVQLEAVTHQVQTDELGNFKLVTGQKLPATVIVSVVGYTKRKVVIRSSPAVIVLSQNQDQLDEVVVVGYAQKRRSSETGAITEVKGKALEFQGGVSLSEKIQGLAPGLQIASASGVEGGFALVRLRGATSINANNDPLYIIDGVFINSRSLQNVNAGGQNINPLADINPADIESIEVFKDANATAMYGSRGANGVIIVTTKRGKRNAATRINLNSVIGKATTPKVWSLVTGPEHASILNQQWINDGKSYETRPYRPLSEGGAGNPEDQGTYDRLSLIFRDPVQTTHNLSVAGGGEKTSFFLSGEYTKQPSILKLQDFNRLSFRTNLDHQISSALSIGTSIAYSSTERETVPTGDTGGITNTGLHTPTLTPLFNADGTYNRGERFNNPYVLLENSNSHAYGKHLIGNVFAKWNILKNLSFKSSFSLDDNSYNEVIYYNANLNQGLATNGSGRDVLSTETTWVAEQLLNYIPLSDKEHFLSVFLGNTLQRGFISRASLTGTNYPSTQFTTISSAAVTTASATGRLYNGLISYFGGVNYTFKDRYSLDANVRTDASSRFGTNNRWATFPSVGAAWNIAKEDFLRQNLSFINTLQLKGSIGWTGNQGIPDFSSQLLWTGGNNYLDKPGVAPTQLGNENLKWETTRQWNVGLETSLFDRRVSLNVDLYNKYTKDLLLEVPTPAKTGFSSSYQNFGEISNKGFEIELKTLNITNDHFQWNTTFNISHNKNKVEKLSKSFTQYNRDWVRIEEGYPLYSFWLYKQLYVDTQTGNAVYDDSRTGDGKITVDDRQIVGDAWPTIYGSLTNQLSYKNFSFAFNFYFSQGNKVLNMNRYFQEHAGSRGTSWSMLSSMLRSWQEPGDVTDIPRITTLQNPDGSYNHNYESSRFLEDASFIRLKYINIGYTFPTALLGKQTVIKKLGIYFNATNLLTFTGYSGPDPEVNVAQSQAGATVQGLDFSMPPHARVYQFGVNLTL</sequence>
<evidence type="ECO:0000256" key="7">
    <source>
        <dbReference type="ARBA" id="ARBA00023237"/>
    </source>
</evidence>
<dbReference type="SUPFAM" id="SSF49464">
    <property type="entry name" value="Carboxypeptidase regulatory domain-like"/>
    <property type="match status" value="1"/>
</dbReference>
<dbReference type="Gene3D" id="2.40.170.20">
    <property type="entry name" value="TonB-dependent receptor, beta-barrel domain"/>
    <property type="match status" value="1"/>
</dbReference>
<dbReference type="PROSITE" id="PS52016">
    <property type="entry name" value="TONB_DEPENDENT_REC_3"/>
    <property type="match status" value="1"/>
</dbReference>
<dbReference type="InterPro" id="IPR008969">
    <property type="entry name" value="CarboxyPept-like_regulatory"/>
</dbReference>
<evidence type="ECO:0000256" key="3">
    <source>
        <dbReference type="ARBA" id="ARBA00022452"/>
    </source>
</evidence>
<protein>
    <submittedName>
        <fullName evidence="12">Outer membrane cobalamin receptor protein</fullName>
    </submittedName>
</protein>
<keyword evidence="3 8" id="KW-1134">Transmembrane beta strand</keyword>
<evidence type="ECO:0000256" key="5">
    <source>
        <dbReference type="ARBA" id="ARBA00023077"/>
    </source>
</evidence>
<keyword evidence="5 9" id="KW-0798">TonB box</keyword>
<evidence type="ECO:0000256" key="9">
    <source>
        <dbReference type="RuleBase" id="RU003357"/>
    </source>
</evidence>
<dbReference type="InterPro" id="IPR037066">
    <property type="entry name" value="Plug_dom_sf"/>
</dbReference>
<keyword evidence="2 8" id="KW-0813">Transport</keyword>
<reference evidence="12 13" key="1">
    <citation type="submission" date="2018-06" db="EMBL/GenBank/DDBJ databases">
        <authorList>
            <consortium name="Pathogen Informatics"/>
            <person name="Doyle S."/>
        </authorList>
    </citation>
    <scope>NUCLEOTIDE SEQUENCE [LARGE SCALE GENOMIC DNA]</scope>
    <source>
        <strain evidence="12 13">NCTC11388</strain>
    </source>
</reference>
<dbReference type="InterPro" id="IPR039426">
    <property type="entry name" value="TonB-dep_rcpt-like"/>
</dbReference>
<evidence type="ECO:0000256" key="8">
    <source>
        <dbReference type="PROSITE-ProRule" id="PRU01360"/>
    </source>
</evidence>
<keyword evidence="4 8" id="KW-0812">Transmembrane</keyword>
<evidence type="ECO:0000256" key="4">
    <source>
        <dbReference type="ARBA" id="ARBA00022692"/>
    </source>
</evidence>
<dbReference type="Gene3D" id="2.170.130.10">
    <property type="entry name" value="TonB-dependent receptor, plug domain"/>
    <property type="match status" value="1"/>
</dbReference>
<evidence type="ECO:0000256" key="1">
    <source>
        <dbReference type="ARBA" id="ARBA00004571"/>
    </source>
</evidence>
<dbReference type="RefSeq" id="WP_258862347.1">
    <property type="nucleotide sequence ID" value="NZ_UGYW01000002.1"/>
</dbReference>
<dbReference type="InterPro" id="IPR012910">
    <property type="entry name" value="Plug_dom"/>
</dbReference>
<accession>A0A380CPM1</accession>
<evidence type="ECO:0000313" key="12">
    <source>
        <dbReference type="EMBL" id="SUJ24431.1"/>
    </source>
</evidence>
<comment type="subcellular location">
    <subcellularLocation>
        <location evidence="1 8">Cell outer membrane</location>
        <topology evidence="1 8">Multi-pass membrane protein</topology>
    </subcellularLocation>
</comment>
<keyword evidence="7 8" id="KW-0998">Cell outer membrane</keyword>
<evidence type="ECO:0000256" key="6">
    <source>
        <dbReference type="ARBA" id="ARBA00023136"/>
    </source>
</evidence>
<dbReference type="Pfam" id="PF13715">
    <property type="entry name" value="CarbopepD_reg_2"/>
    <property type="match status" value="1"/>
</dbReference>
<dbReference type="InterPro" id="IPR023996">
    <property type="entry name" value="TonB-dep_OMP_SusC/RagA"/>
</dbReference>
<dbReference type="Proteomes" id="UP000254893">
    <property type="component" value="Unassembled WGS sequence"/>
</dbReference>
<dbReference type="Pfam" id="PF00593">
    <property type="entry name" value="TonB_dep_Rec_b-barrel"/>
    <property type="match status" value="1"/>
</dbReference>
<keyword evidence="12" id="KW-0675">Receptor</keyword>
<feature type="domain" description="TonB-dependent receptor-like beta-barrel" evidence="10">
    <location>
        <begin position="427"/>
        <end position="823"/>
    </location>
</feature>
<dbReference type="Pfam" id="PF07715">
    <property type="entry name" value="Plug"/>
    <property type="match status" value="1"/>
</dbReference>
<dbReference type="InterPro" id="IPR000531">
    <property type="entry name" value="Beta-barrel_TonB"/>
</dbReference>
<evidence type="ECO:0000259" key="10">
    <source>
        <dbReference type="Pfam" id="PF00593"/>
    </source>
</evidence>
<evidence type="ECO:0000313" key="13">
    <source>
        <dbReference type="Proteomes" id="UP000254893"/>
    </source>
</evidence>
<dbReference type="InterPro" id="IPR023997">
    <property type="entry name" value="TonB-dep_OMP_SusC/RagA_CS"/>
</dbReference>
<keyword evidence="6 8" id="KW-0472">Membrane</keyword>
<dbReference type="AlphaFoldDB" id="A0A380CPM1"/>
<dbReference type="GO" id="GO:0009279">
    <property type="term" value="C:cell outer membrane"/>
    <property type="evidence" value="ECO:0007669"/>
    <property type="project" value="UniProtKB-SubCell"/>
</dbReference>
<organism evidence="12 13">
    <name type="scientific">Sphingobacterium spiritivorum</name>
    <name type="common">Flavobacterium spiritivorum</name>
    <dbReference type="NCBI Taxonomy" id="258"/>
    <lineage>
        <taxon>Bacteria</taxon>
        <taxon>Pseudomonadati</taxon>
        <taxon>Bacteroidota</taxon>
        <taxon>Sphingobacteriia</taxon>
        <taxon>Sphingobacteriales</taxon>
        <taxon>Sphingobacteriaceae</taxon>
        <taxon>Sphingobacterium</taxon>
    </lineage>
</organism>
<dbReference type="Gene3D" id="2.60.40.1120">
    <property type="entry name" value="Carboxypeptidase-like, regulatory domain"/>
    <property type="match status" value="1"/>
</dbReference>